<dbReference type="AlphaFoldDB" id="A0A1J1HIB1"/>
<sequence>MIYEGMKFIQFESWERKENLQSIKPSYDDFMCCVNAYQHHCCGKLKIILTSTSPRFNLHLIRNHLETEHGSVTCTQTCLTTASCGLMKRLQAPLTSVANGFLFFKRA</sequence>
<reference evidence="1 2" key="1">
    <citation type="submission" date="2015-04" db="EMBL/GenBank/DDBJ databases">
        <authorList>
            <person name="Syromyatnikov M.Y."/>
            <person name="Popov V.N."/>
        </authorList>
    </citation>
    <scope>NUCLEOTIDE SEQUENCE [LARGE SCALE GENOMIC DNA]</scope>
</reference>
<name>A0A1J1HIB1_9DIPT</name>
<organism evidence="1 2">
    <name type="scientific">Clunio marinus</name>
    <dbReference type="NCBI Taxonomy" id="568069"/>
    <lineage>
        <taxon>Eukaryota</taxon>
        <taxon>Metazoa</taxon>
        <taxon>Ecdysozoa</taxon>
        <taxon>Arthropoda</taxon>
        <taxon>Hexapoda</taxon>
        <taxon>Insecta</taxon>
        <taxon>Pterygota</taxon>
        <taxon>Neoptera</taxon>
        <taxon>Endopterygota</taxon>
        <taxon>Diptera</taxon>
        <taxon>Nematocera</taxon>
        <taxon>Chironomoidea</taxon>
        <taxon>Chironomidae</taxon>
        <taxon>Clunio</taxon>
    </lineage>
</organism>
<protein>
    <submittedName>
        <fullName evidence="1">CLUMA_CG001092, isoform A</fullName>
    </submittedName>
</protein>
<evidence type="ECO:0000313" key="1">
    <source>
        <dbReference type="EMBL" id="CRK87290.1"/>
    </source>
</evidence>
<keyword evidence="2" id="KW-1185">Reference proteome</keyword>
<accession>A0A1J1HIB1</accession>
<gene>
    <name evidence="1" type="ORF">CLUMA_CG001092</name>
</gene>
<proteinExistence type="predicted"/>
<dbReference type="EMBL" id="CVRI01000004">
    <property type="protein sequence ID" value="CRK87290.1"/>
    <property type="molecule type" value="Genomic_DNA"/>
</dbReference>
<evidence type="ECO:0000313" key="2">
    <source>
        <dbReference type="Proteomes" id="UP000183832"/>
    </source>
</evidence>
<dbReference type="Proteomes" id="UP000183832">
    <property type="component" value="Unassembled WGS sequence"/>
</dbReference>